<dbReference type="SUPFAM" id="SSF55961">
    <property type="entry name" value="Bet v1-like"/>
    <property type="match status" value="1"/>
</dbReference>
<proteinExistence type="predicted"/>
<accession>A0A2U1ZVK4</accession>
<dbReference type="RefSeq" id="WP_109229397.1">
    <property type="nucleotide sequence ID" value="NZ_PYHR01000002.1"/>
</dbReference>
<dbReference type="Proteomes" id="UP000245166">
    <property type="component" value="Unassembled WGS sequence"/>
</dbReference>
<dbReference type="CDD" id="cd07820">
    <property type="entry name" value="SRPBCC_3"/>
    <property type="match status" value="1"/>
</dbReference>
<gene>
    <name evidence="1" type="ORF">C8046_10505</name>
</gene>
<dbReference type="InterPro" id="IPR023393">
    <property type="entry name" value="START-like_dom_sf"/>
</dbReference>
<reference evidence="1 2" key="1">
    <citation type="submission" date="2018-03" db="EMBL/GenBank/DDBJ databases">
        <title>Genome assembly of novel Miniimonas species PCH200.</title>
        <authorList>
            <person name="Thakur V."/>
            <person name="Kumar V."/>
            <person name="Singh D."/>
        </authorList>
    </citation>
    <scope>NUCLEOTIDE SEQUENCE [LARGE SCALE GENOMIC DNA]</scope>
    <source>
        <strain evidence="1 2">PCH200</strain>
    </source>
</reference>
<dbReference type="AlphaFoldDB" id="A0A2U1ZVK4"/>
<dbReference type="OrthoDB" id="9801773at2"/>
<protein>
    <submittedName>
        <fullName evidence="1">Cyclase</fullName>
    </submittedName>
</protein>
<dbReference type="EMBL" id="PYHR01000002">
    <property type="protein sequence ID" value="PWD51016.1"/>
    <property type="molecule type" value="Genomic_DNA"/>
</dbReference>
<evidence type="ECO:0000313" key="2">
    <source>
        <dbReference type="Proteomes" id="UP000245166"/>
    </source>
</evidence>
<sequence>MPSTFTLVTESSAPAEALFDASLDIDLHVASMSRSGERAVAGVTTGRIGLGESVTWRARHVGIWFTMTSRVTALEHPTRFVDEQVRGPFRSFSHVHLVESTPSGSRLTDVVTLASPVLGVLAERLFLVPYLRRLIRERNRVLPGV</sequence>
<name>A0A2U1ZVK4_9MICO</name>
<comment type="caution">
    <text evidence="1">The sequence shown here is derived from an EMBL/GenBank/DDBJ whole genome shotgun (WGS) entry which is preliminary data.</text>
</comment>
<keyword evidence="2" id="KW-1185">Reference proteome</keyword>
<organism evidence="1 2">
    <name type="scientific">Serinibacter arcticus</name>
    <dbReference type="NCBI Taxonomy" id="1655435"/>
    <lineage>
        <taxon>Bacteria</taxon>
        <taxon>Bacillati</taxon>
        <taxon>Actinomycetota</taxon>
        <taxon>Actinomycetes</taxon>
        <taxon>Micrococcales</taxon>
        <taxon>Beutenbergiaceae</taxon>
        <taxon>Serinibacter</taxon>
    </lineage>
</organism>
<evidence type="ECO:0000313" key="1">
    <source>
        <dbReference type="EMBL" id="PWD51016.1"/>
    </source>
</evidence>
<dbReference type="Gene3D" id="3.30.530.20">
    <property type="match status" value="1"/>
</dbReference>